<keyword evidence="1" id="KW-1133">Transmembrane helix</keyword>
<dbReference type="VEuPathDB" id="VectorBase:GAUT042223"/>
<proteinExistence type="predicted"/>
<protein>
    <submittedName>
        <fullName evidence="2">Uncharacterized protein</fullName>
    </submittedName>
</protein>
<keyword evidence="1" id="KW-0812">Transmembrane</keyword>
<dbReference type="Proteomes" id="UP000078200">
    <property type="component" value="Unassembled WGS sequence"/>
</dbReference>
<keyword evidence="1" id="KW-0472">Membrane</keyword>
<keyword evidence="3" id="KW-1185">Reference proteome</keyword>
<evidence type="ECO:0000256" key="1">
    <source>
        <dbReference type="SAM" id="Phobius"/>
    </source>
</evidence>
<organism evidence="2 3">
    <name type="scientific">Glossina austeni</name>
    <name type="common">Savannah tsetse fly</name>
    <dbReference type="NCBI Taxonomy" id="7395"/>
    <lineage>
        <taxon>Eukaryota</taxon>
        <taxon>Metazoa</taxon>
        <taxon>Ecdysozoa</taxon>
        <taxon>Arthropoda</taxon>
        <taxon>Hexapoda</taxon>
        <taxon>Insecta</taxon>
        <taxon>Pterygota</taxon>
        <taxon>Neoptera</taxon>
        <taxon>Endopterygota</taxon>
        <taxon>Diptera</taxon>
        <taxon>Brachycera</taxon>
        <taxon>Muscomorpha</taxon>
        <taxon>Hippoboscoidea</taxon>
        <taxon>Glossinidae</taxon>
        <taxon>Glossina</taxon>
    </lineage>
</organism>
<evidence type="ECO:0000313" key="2">
    <source>
        <dbReference type="EnsemblMetazoa" id="GAUT042223-PA"/>
    </source>
</evidence>
<name>A0A1A9VN37_GLOAU</name>
<evidence type="ECO:0000313" key="3">
    <source>
        <dbReference type="Proteomes" id="UP000078200"/>
    </source>
</evidence>
<accession>A0A1A9VN37</accession>
<dbReference type="EnsemblMetazoa" id="GAUT042223-RA">
    <property type="protein sequence ID" value="GAUT042223-PA"/>
    <property type="gene ID" value="GAUT042223"/>
</dbReference>
<dbReference type="AlphaFoldDB" id="A0A1A9VN37"/>
<sequence>MCCRACTSITNAYYISSNILPLSSFVEIRSRTDSSSLLSSLLSSSSPLPSEDLATIVKDLIDAARIWFGSMHVVSVCPCFFCGCLLSFGFLHNIKSAMTAGVRKVDILKDFVPKIIKNTKLISHRVQPSSSTIFKCFDGQFKNDKNNTYDNGYVNADRTSFGQLPGMYSCQYLMQSLASKSVGSKSRAADIKINKIYPNAYLFTLKVGGGHKFLNELYKPQLLFYERGNKFDG</sequence>
<reference evidence="2" key="1">
    <citation type="submission" date="2020-05" db="UniProtKB">
        <authorList>
            <consortium name="EnsemblMetazoa"/>
        </authorList>
    </citation>
    <scope>IDENTIFICATION</scope>
    <source>
        <strain evidence="2">TTRI</strain>
    </source>
</reference>
<feature type="transmembrane region" description="Helical" evidence="1">
    <location>
        <begin position="66"/>
        <end position="91"/>
    </location>
</feature>